<feature type="non-terminal residue" evidence="1">
    <location>
        <position position="115"/>
    </location>
</feature>
<dbReference type="Proteomes" id="UP001576780">
    <property type="component" value="Unassembled WGS sequence"/>
</dbReference>
<evidence type="ECO:0000313" key="1">
    <source>
        <dbReference type="EMBL" id="MFB2838729.1"/>
    </source>
</evidence>
<comment type="caution">
    <text evidence="1">The sequence shown here is derived from an EMBL/GenBank/DDBJ whole genome shotgun (WGS) entry which is preliminary data.</text>
</comment>
<dbReference type="EMBL" id="JBHFNT010000275">
    <property type="protein sequence ID" value="MFB2838729.1"/>
    <property type="molecule type" value="Genomic_DNA"/>
</dbReference>
<dbReference type="RefSeq" id="WP_413281028.1">
    <property type="nucleotide sequence ID" value="NZ_JBHFNT010000275.1"/>
</dbReference>
<protein>
    <submittedName>
        <fullName evidence="1">Uncharacterized protein</fullName>
    </submittedName>
</protein>
<name>A0ABV4WUE8_9CYAN</name>
<reference evidence="1 2" key="1">
    <citation type="submission" date="2024-09" db="EMBL/GenBank/DDBJ databases">
        <title>Floridaenema gen nov. (Aerosakkonemataceae, Aerosakkonematales ord. nov., Cyanobacteria) from benthic tropical and subtropical fresh waters, with the description of four new species.</title>
        <authorList>
            <person name="Moretto J.A."/>
            <person name="Berthold D.E."/>
            <person name="Lefler F.W."/>
            <person name="Huang I.-S."/>
            <person name="Laughinghouse H. IV."/>
        </authorList>
    </citation>
    <scope>NUCLEOTIDE SEQUENCE [LARGE SCALE GENOMIC DNA]</scope>
    <source>
        <strain evidence="1 2">BLCC-F167</strain>
    </source>
</reference>
<sequence>MKKLIPVGDTAEGKGERFDLKDEITWHQPDETVQTNFTTRRGRQVQLNISAWHQMLMRGTREYPMHQHPFTLLQVQVTDEFGQQLWHPMWLIVLGQRRNELTIMDCYLSYRQRFD</sequence>
<proteinExistence type="predicted"/>
<accession>A0ABV4WUE8</accession>
<keyword evidence="2" id="KW-1185">Reference proteome</keyword>
<evidence type="ECO:0000313" key="2">
    <source>
        <dbReference type="Proteomes" id="UP001576780"/>
    </source>
</evidence>
<organism evidence="1 2">
    <name type="scientific">Floridaenema evergladense BLCC-F167</name>
    <dbReference type="NCBI Taxonomy" id="3153639"/>
    <lineage>
        <taxon>Bacteria</taxon>
        <taxon>Bacillati</taxon>
        <taxon>Cyanobacteriota</taxon>
        <taxon>Cyanophyceae</taxon>
        <taxon>Oscillatoriophycideae</taxon>
        <taxon>Aerosakkonematales</taxon>
        <taxon>Aerosakkonemataceae</taxon>
        <taxon>Floridanema</taxon>
        <taxon>Floridanema evergladense</taxon>
    </lineage>
</organism>
<gene>
    <name evidence="1" type="ORF">ACE1CA_29935</name>
</gene>